<dbReference type="InterPro" id="IPR050773">
    <property type="entry name" value="CbxX/CfxQ_RuBisCO_ESX"/>
</dbReference>
<dbReference type="PANTHER" id="PTHR43392:SF2">
    <property type="entry name" value="AAA-TYPE ATPASE FAMILY PROTEIN _ ANKYRIN REPEAT FAMILY PROTEIN"/>
    <property type="match status" value="1"/>
</dbReference>
<feature type="non-terminal residue" evidence="2">
    <location>
        <position position="227"/>
    </location>
</feature>
<evidence type="ECO:0000256" key="1">
    <source>
        <dbReference type="PROSITE-ProRule" id="PRU00023"/>
    </source>
</evidence>
<dbReference type="SUPFAM" id="SSF48403">
    <property type="entry name" value="Ankyrin repeat"/>
    <property type="match status" value="1"/>
</dbReference>
<dbReference type="InterPro" id="IPR002110">
    <property type="entry name" value="Ankyrin_rpt"/>
</dbReference>
<dbReference type="EMBL" id="AMZH03002276">
    <property type="protein sequence ID" value="RRT76151.1"/>
    <property type="molecule type" value="Genomic_DNA"/>
</dbReference>
<evidence type="ECO:0000313" key="2">
    <source>
        <dbReference type="EMBL" id="RRT76151.1"/>
    </source>
</evidence>
<dbReference type="PROSITE" id="PS50088">
    <property type="entry name" value="ANK_REPEAT"/>
    <property type="match status" value="1"/>
</dbReference>
<dbReference type="Pfam" id="PF00023">
    <property type="entry name" value="Ank"/>
    <property type="match status" value="1"/>
</dbReference>
<dbReference type="Proteomes" id="UP000287651">
    <property type="component" value="Unassembled WGS sequence"/>
</dbReference>
<gene>
    <name evidence="2" type="ORF">B296_00023419</name>
</gene>
<evidence type="ECO:0000313" key="3">
    <source>
        <dbReference type="Proteomes" id="UP000287651"/>
    </source>
</evidence>
<dbReference type="InterPro" id="IPR027417">
    <property type="entry name" value="P-loop_NTPase"/>
</dbReference>
<dbReference type="GO" id="GO:0016887">
    <property type="term" value="F:ATP hydrolysis activity"/>
    <property type="evidence" value="ECO:0007669"/>
    <property type="project" value="TreeGrafter"/>
</dbReference>
<dbReference type="InterPro" id="IPR036770">
    <property type="entry name" value="Ankyrin_rpt-contain_sf"/>
</dbReference>
<accession>A0A427AJ08</accession>
<dbReference type="PROSITE" id="PS50297">
    <property type="entry name" value="ANK_REP_REGION"/>
    <property type="match status" value="1"/>
</dbReference>
<name>A0A427AJ08_ENSVE</name>
<dbReference type="PANTHER" id="PTHR43392">
    <property type="entry name" value="AAA-TYPE ATPASE FAMILY PROTEIN / ANKYRIN REPEAT FAMILY PROTEIN"/>
    <property type="match status" value="1"/>
</dbReference>
<reference evidence="2 3" key="1">
    <citation type="journal article" date="2014" name="Agronomy (Basel)">
        <title>A Draft Genome Sequence for Ensete ventricosum, the Drought-Tolerant Tree Against Hunger.</title>
        <authorList>
            <person name="Harrison J."/>
            <person name="Moore K.A."/>
            <person name="Paszkiewicz K."/>
            <person name="Jones T."/>
            <person name="Grant M."/>
            <person name="Ambacheew D."/>
            <person name="Muzemil S."/>
            <person name="Studholme D.J."/>
        </authorList>
    </citation>
    <scope>NUCLEOTIDE SEQUENCE [LARGE SCALE GENOMIC DNA]</scope>
</reference>
<dbReference type="Gene3D" id="3.40.50.300">
    <property type="entry name" value="P-loop containing nucleotide triphosphate hydrolases"/>
    <property type="match status" value="1"/>
</dbReference>
<comment type="caution">
    <text evidence="2">The sequence shown here is derived from an EMBL/GenBank/DDBJ whole genome shotgun (WGS) entry which is preliminary data.</text>
</comment>
<dbReference type="AlphaFoldDB" id="A0A427AJ08"/>
<sequence>MPGSHDQRSRSAKAVTIHGCAQSGDLIGLQKRLQENPSLLNARNAVVRLLLLLLGLRPEKVELEARNMNGMTPLHLAVWHALRAENSITVSTLLEYNADCSVKDNEGMTPLNHLSEGESSEKLRGLLGRHMEEQRKQKAIESCSEAKAKMAEFEAAISNIVGLQELKMQLRRWARGMLFDEKRRALGLKIAPRRPPHMAFLGNPGTASLLVVSSAPTISRWSHCNSS</sequence>
<protein>
    <submittedName>
        <fullName evidence="2">Uncharacterized protein</fullName>
    </submittedName>
</protein>
<proteinExistence type="predicted"/>
<organism evidence="2 3">
    <name type="scientific">Ensete ventricosum</name>
    <name type="common">Abyssinian banana</name>
    <name type="synonym">Musa ensete</name>
    <dbReference type="NCBI Taxonomy" id="4639"/>
    <lineage>
        <taxon>Eukaryota</taxon>
        <taxon>Viridiplantae</taxon>
        <taxon>Streptophyta</taxon>
        <taxon>Embryophyta</taxon>
        <taxon>Tracheophyta</taxon>
        <taxon>Spermatophyta</taxon>
        <taxon>Magnoliopsida</taxon>
        <taxon>Liliopsida</taxon>
        <taxon>Zingiberales</taxon>
        <taxon>Musaceae</taxon>
        <taxon>Ensete</taxon>
    </lineage>
</organism>
<feature type="repeat" description="ANK" evidence="1">
    <location>
        <begin position="69"/>
        <end position="105"/>
    </location>
</feature>
<dbReference type="Gene3D" id="1.25.40.20">
    <property type="entry name" value="Ankyrin repeat-containing domain"/>
    <property type="match status" value="1"/>
</dbReference>
<keyword evidence="1" id="KW-0040">ANK repeat</keyword>